<name>A0A4Q2KUI1_9MICO</name>
<dbReference type="InterPro" id="IPR051446">
    <property type="entry name" value="HTH_trans_reg/aminotransferase"/>
</dbReference>
<dbReference type="EMBL" id="SDPN01000049">
    <property type="protein sequence ID" value="RXZ67432.1"/>
    <property type="molecule type" value="Genomic_DNA"/>
</dbReference>
<comment type="caution">
    <text evidence="7">The sequence shown here is derived from an EMBL/GenBank/DDBJ whole genome shotgun (WGS) entry which is preliminary data.</text>
</comment>
<dbReference type="PRINTS" id="PR00035">
    <property type="entry name" value="HTHGNTR"/>
</dbReference>
<evidence type="ECO:0000256" key="2">
    <source>
        <dbReference type="ARBA" id="ARBA00023015"/>
    </source>
</evidence>
<feature type="compositionally biased region" description="Low complexity" evidence="5">
    <location>
        <begin position="109"/>
        <end position="123"/>
    </location>
</feature>
<dbReference type="GO" id="GO:0003700">
    <property type="term" value="F:DNA-binding transcription factor activity"/>
    <property type="evidence" value="ECO:0007669"/>
    <property type="project" value="InterPro"/>
</dbReference>
<dbReference type="Proteomes" id="UP000293865">
    <property type="component" value="Unassembled WGS sequence"/>
</dbReference>
<dbReference type="PANTHER" id="PTHR46577:SF1">
    <property type="entry name" value="HTH-TYPE TRANSCRIPTIONAL REGULATORY PROTEIN GABR"/>
    <property type="match status" value="1"/>
</dbReference>
<gene>
    <name evidence="7" type="ORF">ESP51_17945</name>
</gene>
<keyword evidence="8" id="KW-1185">Reference proteome</keyword>
<protein>
    <submittedName>
        <fullName evidence="7">GntR family transcriptional regulator</fullName>
    </submittedName>
</protein>
<proteinExistence type="predicted"/>
<dbReference type="Pfam" id="PF00392">
    <property type="entry name" value="GntR"/>
    <property type="match status" value="1"/>
</dbReference>
<dbReference type="SMART" id="SM00345">
    <property type="entry name" value="HTH_GNTR"/>
    <property type="match status" value="1"/>
</dbReference>
<dbReference type="PANTHER" id="PTHR46577">
    <property type="entry name" value="HTH-TYPE TRANSCRIPTIONAL REGULATORY PROTEIN GABR"/>
    <property type="match status" value="1"/>
</dbReference>
<evidence type="ECO:0000256" key="3">
    <source>
        <dbReference type="ARBA" id="ARBA00023125"/>
    </source>
</evidence>
<evidence type="ECO:0000256" key="4">
    <source>
        <dbReference type="ARBA" id="ARBA00023163"/>
    </source>
</evidence>
<evidence type="ECO:0000313" key="8">
    <source>
        <dbReference type="Proteomes" id="UP000293865"/>
    </source>
</evidence>
<dbReference type="GO" id="GO:0003677">
    <property type="term" value="F:DNA binding"/>
    <property type="evidence" value="ECO:0007669"/>
    <property type="project" value="UniProtKB-KW"/>
</dbReference>
<evidence type="ECO:0000256" key="5">
    <source>
        <dbReference type="SAM" id="MobiDB-lite"/>
    </source>
</evidence>
<sequence>MPRADHPASALAWETLLDLGDSPLPLRDRLEAAIRDAVSDGRIPAGAALPPSRTLAETLGVSRWVVTEAYGQLVAEGFLESRVGSATRVPVGPAAHVSAGAAGSRHPFAEPTEPSAPTAPSAALRSPEAPRPL</sequence>
<dbReference type="Gene3D" id="1.10.10.10">
    <property type="entry name" value="Winged helix-like DNA-binding domain superfamily/Winged helix DNA-binding domain"/>
    <property type="match status" value="1"/>
</dbReference>
<dbReference type="RefSeq" id="WP_164990588.1">
    <property type="nucleotide sequence ID" value="NZ_SDPN01000049.1"/>
</dbReference>
<keyword evidence="1" id="KW-0663">Pyridoxal phosphate</keyword>
<reference evidence="7 8" key="1">
    <citation type="submission" date="2019-01" db="EMBL/GenBank/DDBJ databases">
        <title>Agromyces.</title>
        <authorList>
            <person name="Li J."/>
        </authorList>
    </citation>
    <scope>NUCLEOTIDE SEQUENCE [LARGE SCALE GENOMIC DNA]</scope>
    <source>
        <strain evidence="7 8">DSM 15934</strain>
    </source>
</reference>
<dbReference type="SUPFAM" id="SSF46785">
    <property type="entry name" value="Winged helix' DNA-binding domain"/>
    <property type="match status" value="1"/>
</dbReference>
<dbReference type="AlphaFoldDB" id="A0A4Q2KUI1"/>
<dbReference type="InterPro" id="IPR036390">
    <property type="entry name" value="WH_DNA-bd_sf"/>
</dbReference>
<evidence type="ECO:0000256" key="1">
    <source>
        <dbReference type="ARBA" id="ARBA00022898"/>
    </source>
</evidence>
<dbReference type="CDD" id="cd07377">
    <property type="entry name" value="WHTH_GntR"/>
    <property type="match status" value="1"/>
</dbReference>
<keyword evidence="2" id="KW-0805">Transcription regulation</keyword>
<accession>A0A4Q2KUI1</accession>
<evidence type="ECO:0000313" key="7">
    <source>
        <dbReference type="EMBL" id="RXZ67432.1"/>
    </source>
</evidence>
<dbReference type="InterPro" id="IPR000524">
    <property type="entry name" value="Tscrpt_reg_HTH_GntR"/>
</dbReference>
<dbReference type="PROSITE" id="PS50949">
    <property type="entry name" value="HTH_GNTR"/>
    <property type="match status" value="1"/>
</dbReference>
<organism evidence="7 8">
    <name type="scientific">Agromyces albus</name>
    <dbReference type="NCBI Taxonomy" id="205332"/>
    <lineage>
        <taxon>Bacteria</taxon>
        <taxon>Bacillati</taxon>
        <taxon>Actinomycetota</taxon>
        <taxon>Actinomycetes</taxon>
        <taxon>Micrococcales</taxon>
        <taxon>Microbacteriaceae</taxon>
        <taxon>Agromyces</taxon>
    </lineage>
</organism>
<feature type="domain" description="HTH gntR-type" evidence="6">
    <location>
        <begin position="24"/>
        <end position="92"/>
    </location>
</feature>
<feature type="region of interest" description="Disordered" evidence="5">
    <location>
        <begin position="97"/>
        <end position="133"/>
    </location>
</feature>
<dbReference type="InterPro" id="IPR036388">
    <property type="entry name" value="WH-like_DNA-bd_sf"/>
</dbReference>
<feature type="non-terminal residue" evidence="7">
    <location>
        <position position="133"/>
    </location>
</feature>
<evidence type="ECO:0000259" key="6">
    <source>
        <dbReference type="PROSITE" id="PS50949"/>
    </source>
</evidence>
<keyword evidence="4" id="KW-0804">Transcription</keyword>
<keyword evidence="3" id="KW-0238">DNA-binding</keyword>